<dbReference type="InterPro" id="IPR025711">
    <property type="entry name" value="PepSY"/>
</dbReference>
<dbReference type="STRING" id="385682.SAMN05444380_10731"/>
<dbReference type="Proteomes" id="UP000181976">
    <property type="component" value="Unassembled WGS sequence"/>
</dbReference>
<dbReference type="PANTHER" id="PTHR34219">
    <property type="entry name" value="IRON-REGULATED INNER MEMBRANE PROTEIN-RELATED"/>
    <property type="match status" value="1"/>
</dbReference>
<dbReference type="EMBL" id="FONA01000007">
    <property type="protein sequence ID" value="SFE12995.1"/>
    <property type="molecule type" value="Genomic_DNA"/>
</dbReference>
<feature type="transmembrane region" description="Helical" evidence="1">
    <location>
        <begin position="48"/>
        <end position="70"/>
    </location>
</feature>
<evidence type="ECO:0000313" key="4">
    <source>
        <dbReference type="Proteomes" id="UP000181976"/>
    </source>
</evidence>
<feature type="domain" description="PepSY" evidence="2">
    <location>
        <begin position="94"/>
        <end position="163"/>
    </location>
</feature>
<dbReference type="InterPro" id="IPR005625">
    <property type="entry name" value="PepSY-ass_TM"/>
</dbReference>
<feature type="transmembrane region" description="Helical" evidence="1">
    <location>
        <begin position="190"/>
        <end position="210"/>
    </location>
</feature>
<keyword evidence="4" id="KW-1185">Reference proteome</keyword>
<feature type="transmembrane region" description="Helical" evidence="1">
    <location>
        <begin position="387"/>
        <end position="408"/>
    </location>
</feature>
<name>A0A1I1XZX9_9BACT</name>
<accession>A0A1I1XZX9</accession>
<dbReference type="eggNOG" id="COG3182">
    <property type="taxonomic scope" value="Bacteria"/>
</dbReference>
<organism evidence="3 4">
    <name type="scientific">Thermophagus xiamenensis</name>
    <dbReference type="NCBI Taxonomy" id="385682"/>
    <lineage>
        <taxon>Bacteria</taxon>
        <taxon>Pseudomonadati</taxon>
        <taxon>Bacteroidota</taxon>
        <taxon>Bacteroidia</taxon>
        <taxon>Marinilabiliales</taxon>
        <taxon>Marinilabiliaceae</taxon>
        <taxon>Thermophagus</taxon>
    </lineage>
</organism>
<keyword evidence="1" id="KW-0812">Transmembrane</keyword>
<dbReference type="Pfam" id="PF03929">
    <property type="entry name" value="PepSY_TM"/>
    <property type="match status" value="1"/>
</dbReference>
<evidence type="ECO:0000259" key="2">
    <source>
        <dbReference type="Pfam" id="PF03413"/>
    </source>
</evidence>
<keyword evidence="1" id="KW-0472">Membrane</keyword>
<dbReference type="Pfam" id="PF03413">
    <property type="entry name" value="PepSY"/>
    <property type="match status" value="1"/>
</dbReference>
<reference evidence="3 4" key="1">
    <citation type="submission" date="2016-10" db="EMBL/GenBank/DDBJ databases">
        <authorList>
            <person name="de Groot N.N."/>
        </authorList>
    </citation>
    <scope>NUCLEOTIDE SEQUENCE [LARGE SCALE GENOMIC DNA]</scope>
    <source>
        <strain evidence="3 4">DSM 19012</strain>
    </source>
</reference>
<dbReference type="AlphaFoldDB" id="A0A1I1XZX9"/>
<proteinExistence type="predicted"/>
<dbReference type="InParanoid" id="A0A1I1XZX9"/>
<evidence type="ECO:0000256" key="1">
    <source>
        <dbReference type="SAM" id="Phobius"/>
    </source>
</evidence>
<sequence length="419" mass="47917">MDNQQISLTAHANKPTVRFINAGMGFKLIPFSIKQAIMIKKIIFQIHLWLGLLSGIVVFIVSITGSIYVFQPEITKWLRRDAIYNDYSNGKSALTQKQLWEIARSELPEGEAISWVNIYNDPRKNQIFYSYASNPDALTYFGFIDHYKALYINPYTGEVVKIYNEKTNFFNIVKFLHWSLLLETSIGQPIVGWATIIFVILLITGLVLWWPRSFRSAKNIFLFKWKKTTGWYKRFYDLHNILGFWSFMGALIIALTGLVWAFKWFQAAVYVAAAGTTTPPSQPQAASELRPIEAVSPIDKALTTARKSYSDAAAFRITPPSDSTGVINFYVQQKEGVYYINHQLQFDQYSGELLSERKHDEKNAGEKLIHANYDIHTGAILGLPGKILAFFVSLIAASLPVTGFMMWWKRTKRKQNSLF</sequence>
<gene>
    <name evidence="3" type="ORF">SAMN05444380_10731</name>
</gene>
<protein>
    <submittedName>
        <fullName evidence="3">Uncharacterized iron-regulated membrane protein</fullName>
    </submittedName>
</protein>
<feature type="transmembrane region" description="Helical" evidence="1">
    <location>
        <begin position="241"/>
        <end position="262"/>
    </location>
</feature>
<evidence type="ECO:0000313" key="3">
    <source>
        <dbReference type="EMBL" id="SFE12995.1"/>
    </source>
</evidence>
<keyword evidence="1" id="KW-1133">Transmembrane helix</keyword>